<dbReference type="Proteomes" id="UP000491181">
    <property type="component" value="Unassembled WGS sequence"/>
</dbReference>
<protein>
    <submittedName>
        <fullName evidence="1">Uncharacterized protein</fullName>
    </submittedName>
</protein>
<evidence type="ECO:0000313" key="1">
    <source>
        <dbReference type="EMBL" id="GFH85966.1"/>
    </source>
</evidence>
<dbReference type="EMBL" id="BLLS01000025">
    <property type="protein sequence ID" value="GFH85966.1"/>
    <property type="molecule type" value="Genomic_DNA"/>
</dbReference>
<organism evidence="1 2">
    <name type="scientific">Bacteroides acidifaciens</name>
    <dbReference type="NCBI Taxonomy" id="85831"/>
    <lineage>
        <taxon>Bacteria</taxon>
        <taxon>Pseudomonadati</taxon>
        <taxon>Bacteroidota</taxon>
        <taxon>Bacteroidia</taxon>
        <taxon>Bacteroidales</taxon>
        <taxon>Bacteroidaceae</taxon>
        <taxon>Bacteroides</taxon>
    </lineage>
</organism>
<dbReference type="AlphaFoldDB" id="A0A7J0A1C7"/>
<name>A0A7J0A1C7_9BACE</name>
<comment type="caution">
    <text evidence="1">The sequence shown here is derived from an EMBL/GenBank/DDBJ whole genome shotgun (WGS) entry which is preliminary data.</text>
</comment>
<proteinExistence type="predicted"/>
<gene>
    <name evidence="1" type="ORF">IMSAGC001_01370</name>
</gene>
<sequence length="36" mass="4186">MKYICLYKTDVKCDMVRFDTLVKFGKFPAPGNKTIN</sequence>
<accession>A0A7J0A1C7</accession>
<evidence type="ECO:0000313" key="2">
    <source>
        <dbReference type="Proteomes" id="UP000491181"/>
    </source>
</evidence>
<reference evidence="1 2" key="1">
    <citation type="journal article" date="2020" name="Microbiome">
        <title>Single-cell genomics of uncultured bacteria reveals dietary fiber responders in the mouse gut microbiota.</title>
        <authorList>
            <person name="Chijiiwa R."/>
            <person name="Hosokawa M."/>
            <person name="Kogawa M."/>
            <person name="Nishikawa Y."/>
            <person name="Ide K."/>
            <person name="Sakanashi C."/>
            <person name="Takahashi K."/>
            <person name="Takeyama H."/>
        </authorList>
    </citation>
    <scope>NUCLEOTIDE SEQUENCE [LARGE SCALE GENOMIC DNA]</scope>
    <source>
        <strain evidence="1">IMSAGC_001</strain>
    </source>
</reference>